<evidence type="ECO:0000313" key="6">
    <source>
        <dbReference type="Proteomes" id="UP000264056"/>
    </source>
</evidence>
<organism evidence="3 5">
    <name type="scientific">Streptococcus chenjunshii</name>
    <dbReference type="NCBI Taxonomy" id="2173853"/>
    <lineage>
        <taxon>Bacteria</taxon>
        <taxon>Bacillati</taxon>
        <taxon>Bacillota</taxon>
        <taxon>Bacilli</taxon>
        <taxon>Lactobacillales</taxon>
        <taxon>Streptococcaceae</taxon>
        <taxon>Streptococcus</taxon>
    </lineage>
</organism>
<reference evidence="4" key="3">
    <citation type="submission" date="2018-08" db="EMBL/GenBank/DDBJ databases">
        <title>Streptococcus chenjunshii sp. nov., isolated from stools sample of the Tibetan antelope in the Qinghai-Tibet plateau, China.</title>
        <authorList>
            <person name="Tian Z."/>
        </authorList>
    </citation>
    <scope>NUCLEOTIDE SEQUENCE [LARGE SCALE GENOMIC DNA]</scope>
    <source>
        <strain evidence="4">Z15</strain>
    </source>
</reference>
<protein>
    <submittedName>
        <fullName evidence="3">Uncharacterized protein</fullName>
    </submittedName>
</protein>
<dbReference type="Proteomes" id="UP000246115">
    <property type="component" value="Chromosome"/>
</dbReference>
<gene>
    <name evidence="1" type="ORF">DDV21_003255</name>
    <name evidence="2" type="ORF">DDV22_07335</name>
    <name evidence="3" type="ORF">DDV23_04515</name>
</gene>
<evidence type="ECO:0000313" key="1">
    <source>
        <dbReference type="EMBL" id="AXQ78163.1"/>
    </source>
</evidence>
<evidence type="ECO:0000313" key="3">
    <source>
        <dbReference type="EMBL" id="RFU53464.1"/>
    </source>
</evidence>
<proteinExistence type="predicted"/>
<dbReference type="AlphaFoldDB" id="A0A372KNH6"/>
<evidence type="ECO:0000313" key="4">
    <source>
        <dbReference type="Proteomes" id="UP000246115"/>
    </source>
</evidence>
<sequence>MVKMREIKAAGLKPECGWYRGNHNEIRPCQYRQGLFFVLIQKRFSAGRQLLTGIKTAKT</sequence>
<dbReference type="EMBL" id="QVQY01000019">
    <property type="protein sequence ID" value="RFU50692.1"/>
    <property type="molecule type" value="Genomic_DNA"/>
</dbReference>
<accession>A0A372KNH6</accession>
<reference evidence="2 6" key="1">
    <citation type="submission" date="2018-08" db="EMBL/GenBank/DDBJ databases">
        <title>Draft genome of Streptococcus sp .nov. Z2.</title>
        <authorList>
            <person name="Tian Z."/>
        </authorList>
    </citation>
    <scope>NUCLEOTIDE SEQUENCE [LARGE SCALE GENOMIC DNA]</scope>
    <source>
        <strain evidence="2 6">Z2</strain>
    </source>
</reference>
<evidence type="ECO:0000313" key="5">
    <source>
        <dbReference type="Proteomes" id="UP000262901"/>
    </source>
</evidence>
<dbReference type="EMBL" id="QVQZ01000007">
    <property type="protein sequence ID" value="RFU53464.1"/>
    <property type="molecule type" value="Genomic_DNA"/>
</dbReference>
<keyword evidence="6" id="KW-1185">Reference proteome</keyword>
<dbReference type="Proteomes" id="UP000264056">
    <property type="component" value="Unassembled WGS sequence"/>
</dbReference>
<accession>A0A346NAW8</accession>
<reference evidence="3 5" key="2">
    <citation type="submission" date="2018-08" db="EMBL/GenBank/DDBJ databases">
        <title>Draft genome of Streptococcus sp. nov. Z1.</title>
        <authorList>
            <person name="Tian Z."/>
        </authorList>
    </citation>
    <scope>NUCLEOTIDE SEQUENCE [LARGE SCALE GENOMIC DNA]</scope>
    <source>
        <strain evidence="3">Z1</strain>
        <strain evidence="5">Z1(2018)</strain>
    </source>
</reference>
<reference evidence="1" key="4">
    <citation type="journal article" date="2019" name="Int. J. Syst. Evol. Microbiol.">
        <title>Streptococcus chenjunshii sp. nov. isolated from feces of Tibetan antelopes.</title>
        <authorList>
            <person name="Tian Z."/>
            <person name="Lu S."/>
            <person name="Jin D."/>
            <person name="Yang J."/>
            <person name="Pu J."/>
            <person name="Lai X.H."/>
            <person name="Bai X.N."/>
            <person name="Wu X.M."/>
            <person name="Li J."/>
            <person name="Wang S."/>
            <person name="Xu J."/>
        </authorList>
    </citation>
    <scope>NUCLEOTIDE SEQUENCE</scope>
    <source>
        <strain evidence="1">Z15</strain>
    </source>
</reference>
<dbReference type="Proteomes" id="UP000262901">
    <property type="component" value="Unassembled WGS sequence"/>
</dbReference>
<dbReference type="KEGG" id="schj:DDV21_003255"/>
<name>A0A372KNH6_9STRE</name>
<dbReference type="EMBL" id="CP031733">
    <property type="protein sequence ID" value="AXQ78163.1"/>
    <property type="molecule type" value="Genomic_DNA"/>
</dbReference>
<evidence type="ECO:0000313" key="2">
    <source>
        <dbReference type="EMBL" id="RFU50692.1"/>
    </source>
</evidence>